<evidence type="ECO:0000256" key="1">
    <source>
        <dbReference type="ARBA" id="ARBA00007592"/>
    </source>
</evidence>
<dbReference type="InterPro" id="IPR020625">
    <property type="entry name" value="Schiff_base-form_aldolases_AS"/>
</dbReference>
<evidence type="ECO:0000256" key="6">
    <source>
        <dbReference type="PIRSR" id="PIRSR001365-2"/>
    </source>
</evidence>
<organism evidence="7 8">
    <name type="scientific">Oceanisphaera psychrotolerans</name>
    <dbReference type="NCBI Taxonomy" id="1414654"/>
    <lineage>
        <taxon>Bacteria</taxon>
        <taxon>Pseudomonadati</taxon>
        <taxon>Pseudomonadota</taxon>
        <taxon>Gammaproteobacteria</taxon>
        <taxon>Aeromonadales</taxon>
        <taxon>Aeromonadaceae</taxon>
        <taxon>Oceanisphaera</taxon>
    </lineage>
</organism>
<dbReference type="SUPFAM" id="SSF51569">
    <property type="entry name" value="Aldolase"/>
    <property type="match status" value="1"/>
</dbReference>
<feature type="active site" description="Schiff-base intermediate with substrate" evidence="5">
    <location>
        <position position="162"/>
    </location>
</feature>
<gene>
    <name evidence="7" type="ORF">BFR47_08450</name>
</gene>
<dbReference type="PRINTS" id="PR00146">
    <property type="entry name" value="DHPICSNTHASE"/>
</dbReference>
<dbReference type="InterPro" id="IPR013785">
    <property type="entry name" value="Aldolase_TIM"/>
</dbReference>
<sequence>MKIEGVMVPVVTPFAQDGHIDYPALAALLAHQLEAGVSGIVACGTTGEYYALSQAERRELMAFIAKEVGDKALLVAGVNDTHSAGSIAKALEARELGYQALMLAPPIYCLPEQDEIIAHYQTVSREAGMPIIMYNFPARSGVEIGIEAIKVLARDPNIVGIKESSGDFTRAVTLLNLGLEDFEVVCGSDDQGADYMFWGARSWIGGGANYLAADHVNIIEASKAGDWQQVRSIMARILPVLQNMESGGYNQKAKLGCGHIGYPVGPVRAPLYPVSKQDEDEFLALLTQALK</sequence>
<comment type="caution">
    <text evidence="7">The sequence shown here is derived from an EMBL/GenBank/DDBJ whole genome shotgun (WGS) entry which is preliminary data.</text>
</comment>
<keyword evidence="8" id="KW-1185">Reference proteome</keyword>
<dbReference type="GO" id="GO:0044281">
    <property type="term" value="P:small molecule metabolic process"/>
    <property type="evidence" value="ECO:0007669"/>
    <property type="project" value="UniProtKB-ARBA"/>
</dbReference>
<dbReference type="PANTHER" id="PTHR12128">
    <property type="entry name" value="DIHYDRODIPICOLINATE SYNTHASE"/>
    <property type="match status" value="1"/>
</dbReference>
<evidence type="ECO:0000256" key="5">
    <source>
        <dbReference type="PIRSR" id="PIRSR001365-1"/>
    </source>
</evidence>
<protein>
    <submittedName>
        <fullName evidence="7">Dihydrodipicolinate synthase family protein</fullName>
    </submittedName>
</protein>
<dbReference type="CDD" id="cd00408">
    <property type="entry name" value="DHDPS-like"/>
    <property type="match status" value="1"/>
</dbReference>
<evidence type="ECO:0000256" key="4">
    <source>
        <dbReference type="PIRNR" id="PIRNR001365"/>
    </source>
</evidence>
<dbReference type="PROSITE" id="PS00666">
    <property type="entry name" value="DHDPS_2"/>
    <property type="match status" value="1"/>
</dbReference>
<keyword evidence="3" id="KW-0704">Schiff base</keyword>
<dbReference type="RefSeq" id="WP_071471297.1">
    <property type="nucleotide sequence ID" value="NZ_MDKE01000002.1"/>
</dbReference>
<evidence type="ECO:0000256" key="3">
    <source>
        <dbReference type="ARBA" id="ARBA00023270"/>
    </source>
</evidence>
<name>A0A1J4QH49_9GAMM</name>
<dbReference type="SMART" id="SM01130">
    <property type="entry name" value="DHDPS"/>
    <property type="match status" value="1"/>
</dbReference>
<feature type="active site" description="Proton donor/acceptor" evidence="5">
    <location>
        <position position="134"/>
    </location>
</feature>
<dbReference type="GO" id="GO:0005829">
    <property type="term" value="C:cytosol"/>
    <property type="evidence" value="ECO:0007669"/>
    <property type="project" value="TreeGrafter"/>
</dbReference>
<dbReference type="PANTHER" id="PTHR12128:SF66">
    <property type="entry name" value="4-HYDROXY-2-OXOGLUTARATE ALDOLASE, MITOCHONDRIAL"/>
    <property type="match status" value="1"/>
</dbReference>
<reference evidence="7 8" key="1">
    <citation type="submission" date="2016-07" db="EMBL/GenBank/DDBJ databases">
        <title>Draft Genome Sequence of Oceanisphaera psychrotolerans, isolated from coastal sediment samples.</title>
        <authorList>
            <person name="Zhuo S."/>
            <person name="Ruan Z."/>
        </authorList>
    </citation>
    <scope>NUCLEOTIDE SEQUENCE [LARGE SCALE GENOMIC DNA]</scope>
    <source>
        <strain evidence="7 8">LAM-WHM-ZC</strain>
    </source>
</reference>
<comment type="similarity">
    <text evidence="1 4">Belongs to the DapA family.</text>
</comment>
<evidence type="ECO:0000313" key="8">
    <source>
        <dbReference type="Proteomes" id="UP000243073"/>
    </source>
</evidence>
<evidence type="ECO:0000256" key="2">
    <source>
        <dbReference type="ARBA" id="ARBA00023239"/>
    </source>
</evidence>
<dbReference type="Pfam" id="PF00701">
    <property type="entry name" value="DHDPS"/>
    <property type="match status" value="1"/>
</dbReference>
<dbReference type="AlphaFoldDB" id="A0A1J4QH49"/>
<evidence type="ECO:0000313" key="7">
    <source>
        <dbReference type="EMBL" id="OIN14307.1"/>
    </source>
</evidence>
<dbReference type="Proteomes" id="UP000243073">
    <property type="component" value="Unassembled WGS sequence"/>
</dbReference>
<feature type="binding site" evidence="6">
    <location>
        <position position="46"/>
    </location>
    <ligand>
        <name>pyruvate</name>
        <dbReference type="ChEBI" id="CHEBI:15361"/>
    </ligand>
</feature>
<dbReference type="EMBL" id="MDKE01000002">
    <property type="protein sequence ID" value="OIN14307.1"/>
    <property type="molecule type" value="Genomic_DNA"/>
</dbReference>
<dbReference type="GO" id="GO:0008840">
    <property type="term" value="F:4-hydroxy-tetrahydrodipicolinate synthase activity"/>
    <property type="evidence" value="ECO:0007669"/>
    <property type="project" value="TreeGrafter"/>
</dbReference>
<dbReference type="Gene3D" id="3.20.20.70">
    <property type="entry name" value="Aldolase class I"/>
    <property type="match status" value="1"/>
</dbReference>
<feature type="binding site" evidence="6">
    <location>
        <position position="204"/>
    </location>
    <ligand>
        <name>pyruvate</name>
        <dbReference type="ChEBI" id="CHEBI:15361"/>
    </ligand>
</feature>
<dbReference type="STRING" id="1414654.BFR47_08450"/>
<keyword evidence="2 4" id="KW-0456">Lyase</keyword>
<dbReference type="OrthoDB" id="9782828at2"/>
<accession>A0A1J4QH49</accession>
<dbReference type="InterPro" id="IPR002220">
    <property type="entry name" value="DapA-like"/>
</dbReference>
<proteinExistence type="inferred from homology"/>
<dbReference type="PIRSF" id="PIRSF001365">
    <property type="entry name" value="DHDPS"/>
    <property type="match status" value="1"/>
</dbReference>